<gene>
    <name evidence="2" type="ORF">MNBD_ALPHA11-2</name>
</gene>
<dbReference type="AlphaFoldDB" id="A0A3B0TTH5"/>
<dbReference type="SMART" id="SM00855">
    <property type="entry name" value="PGAM"/>
    <property type="match status" value="1"/>
</dbReference>
<keyword evidence="1" id="KW-0378">Hydrolase</keyword>
<dbReference type="InterPro" id="IPR051695">
    <property type="entry name" value="Phosphoglycerate_Mutase"/>
</dbReference>
<sequence length="201" mass="22809">MKNWPQTFFARHGETSWNLEKRYQGTIDIPLNATGQGQADACGPLMVEMLAKNNVDPLAIDWFASPLSRAKETMERIRVAFDIELPPIRFDDRLREVSFGIMEGKLHSELEEDVGVIAGKRDANYWNYRPPKGESYQDVADRLNSFRDELNGTCIIVAHGGILRVVRHLVENAPKEEMVNWPPPQGAIAHFSGNTMKMHYA</sequence>
<dbReference type="PANTHER" id="PTHR46517:SF1">
    <property type="entry name" value="FRUCTOSE-2,6-BISPHOSPHATASE TIGAR"/>
    <property type="match status" value="1"/>
</dbReference>
<accession>A0A3B0TTH5</accession>
<evidence type="ECO:0008006" key="3">
    <source>
        <dbReference type="Google" id="ProtNLM"/>
    </source>
</evidence>
<evidence type="ECO:0000313" key="2">
    <source>
        <dbReference type="EMBL" id="VAW21941.1"/>
    </source>
</evidence>
<dbReference type="GO" id="GO:0045820">
    <property type="term" value="P:negative regulation of glycolytic process"/>
    <property type="evidence" value="ECO:0007669"/>
    <property type="project" value="TreeGrafter"/>
</dbReference>
<proteinExistence type="predicted"/>
<organism evidence="2">
    <name type="scientific">hydrothermal vent metagenome</name>
    <dbReference type="NCBI Taxonomy" id="652676"/>
    <lineage>
        <taxon>unclassified sequences</taxon>
        <taxon>metagenomes</taxon>
        <taxon>ecological metagenomes</taxon>
    </lineage>
</organism>
<dbReference type="InterPro" id="IPR029033">
    <property type="entry name" value="His_PPase_superfam"/>
</dbReference>
<dbReference type="InterPro" id="IPR013078">
    <property type="entry name" value="His_Pase_superF_clade-1"/>
</dbReference>
<evidence type="ECO:0000256" key="1">
    <source>
        <dbReference type="ARBA" id="ARBA00022801"/>
    </source>
</evidence>
<protein>
    <recommendedName>
        <fullName evidence="3">Histidine phosphatase family protein</fullName>
    </recommendedName>
</protein>
<dbReference type="GO" id="GO:0005829">
    <property type="term" value="C:cytosol"/>
    <property type="evidence" value="ECO:0007669"/>
    <property type="project" value="TreeGrafter"/>
</dbReference>
<name>A0A3B0TTH5_9ZZZZ</name>
<dbReference type="Gene3D" id="3.40.50.1240">
    <property type="entry name" value="Phosphoglycerate mutase-like"/>
    <property type="match status" value="1"/>
</dbReference>
<reference evidence="2" key="1">
    <citation type="submission" date="2018-06" db="EMBL/GenBank/DDBJ databases">
        <authorList>
            <person name="Zhirakovskaya E."/>
        </authorList>
    </citation>
    <scope>NUCLEOTIDE SEQUENCE</scope>
</reference>
<dbReference type="GO" id="GO:0043456">
    <property type="term" value="P:regulation of pentose-phosphate shunt"/>
    <property type="evidence" value="ECO:0007669"/>
    <property type="project" value="TreeGrafter"/>
</dbReference>
<dbReference type="SUPFAM" id="SSF53254">
    <property type="entry name" value="Phosphoglycerate mutase-like"/>
    <property type="match status" value="1"/>
</dbReference>
<dbReference type="CDD" id="cd07067">
    <property type="entry name" value="HP_PGM_like"/>
    <property type="match status" value="1"/>
</dbReference>
<dbReference type="Pfam" id="PF00300">
    <property type="entry name" value="His_Phos_1"/>
    <property type="match status" value="1"/>
</dbReference>
<dbReference type="PANTHER" id="PTHR46517">
    <property type="entry name" value="FRUCTOSE-2,6-BISPHOSPHATASE TIGAR"/>
    <property type="match status" value="1"/>
</dbReference>
<dbReference type="PIRSF" id="PIRSF000709">
    <property type="entry name" value="6PFK_2-Ptase"/>
    <property type="match status" value="1"/>
</dbReference>
<dbReference type="GO" id="GO:0004331">
    <property type="term" value="F:fructose-2,6-bisphosphate 2-phosphatase activity"/>
    <property type="evidence" value="ECO:0007669"/>
    <property type="project" value="TreeGrafter"/>
</dbReference>
<dbReference type="EMBL" id="UOEQ01000385">
    <property type="protein sequence ID" value="VAW21941.1"/>
    <property type="molecule type" value="Genomic_DNA"/>
</dbReference>